<proteinExistence type="predicted"/>
<dbReference type="EMBL" id="FUYN01000001">
    <property type="protein sequence ID" value="SKB25638.1"/>
    <property type="molecule type" value="Genomic_DNA"/>
</dbReference>
<name>A0A1T4ZSH7_9FIRM</name>
<dbReference type="AlphaFoldDB" id="A0A1T4ZSH7"/>
<evidence type="ECO:0000313" key="2">
    <source>
        <dbReference type="EMBL" id="SKB25638.1"/>
    </source>
</evidence>
<keyword evidence="1" id="KW-0812">Transmembrane</keyword>
<sequence length="233" mass="25881">MKCISCSKEIKDGSVFCEFCGSQQLEVSLLDESKEISKGEDGVYRWVYELNMWTNPGILITLLKVVLLATAFPTLLVSLLELFERGFSEAIEAFVTVGGIAGGIMVGLAIIAYIIIAVLNGGKYCVAFEMDEKGIRHIQMDKQFKRSQVLSMITVLAGALANNPTAMGAGLLANAKKTSYSQFSKVKNIKAKRNLNIIYVNESFERNQIYVSREDFNSVYDYIAKRCKKANIK</sequence>
<accession>A0A1T4ZSH7</accession>
<dbReference type="RefSeq" id="WP_079588333.1">
    <property type="nucleotide sequence ID" value="NZ_FUYN01000001.1"/>
</dbReference>
<evidence type="ECO:0008006" key="4">
    <source>
        <dbReference type="Google" id="ProtNLM"/>
    </source>
</evidence>
<evidence type="ECO:0000256" key="1">
    <source>
        <dbReference type="SAM" id="Phobius"/>
    </source>
</evidence>
<gene>
    <name evidence="2" type="ORF">SAMN02745120_0336</name>
</gene>
<organism evidence="2 3">
    <name type="scientific">Acetoanaerobium noterae</name>
    <dbReference type="NCBI Taxonomy" id="745369"/>
    <lineage>
        <taxon>Bacteria</taxon>
        <taxon>Bacillati</taxon>
        <taxon>Bacillota</taxon>
        <taxon>Clostridia</taxon>
        <taxon>Peptostreptococcales</taxon>
        <taxon>Filifactoraceae</taxon>
        <taxon>Acetoanaerobium</taxon>
    </lineage>
</organism>
<evidence type="ECO:0000313" key="3">
    <source>
        <dbReference type="Proteomes" id="UP000243406"/>
    </source>
</evidence>
<dbReference type="Proteomes" id="UP000243406">
    <property type="component" value="Unassembled WGS sequence"/>
</dbReference>
<feature type="transmembrane region" description="Helical" evidence="1">
    <location>
        <begin position="94"/>
        <end position="119"/>
    </location>
</feature>
<feature type="transmembrane region" description="Helical" evidence="1">
    <location>
        <begin position="58"/>
        <end position="82"/>
    </location>
</feature>
<keyword evidence="1" id="KW-1133">Transmembrane helix</keyword>
<protein>
    <recommendedName>
        <fullName evidence="4">Zinc-ribbon domain-containing protein</fullName>
    </recommendedName>
</protein>
<keyword evidence="1" id="KW-0472">Membrane</keyword>
<keyword evidence="3" id="KW-1185">Reference proteome</keyword>
<dbReference type="OrthoDB" id="1072289at2"/>
<reference evidence="3" key="1">
    <citation type="submission" date="2017-02" db="EMBL/GenBank/DDBJ databases">
        <authorList>
            <person name="Varghese N."/>
            <person name="Submissions S."/>
        </authorList>
    </citation>
    <scope>NUCLEOTIDE SEQUENCE [LARGE SCALE GENOMIC DNA]</scope>
    <source>
        <strain evidence="3">ATCC 35199</strain>
    </source>
</reference>